<reference evidence="1" key="1">
    <citation type="submission" date="2023-04" db="EMBL/GenBank/DDBJ databases">
        <authorList>
            <person name="Vijverberg K."/>
            <person name="Xiong W."/>
            <person name="Schranz E."/>
        </authorList>
    </citation>
    <scope>NUCLEOTIDE SEQUENCE</scope>
</reference>
<dbReference type="Proteomes" id="UP001177003">
    <property type="component" value="Chromosome 5"/>
</dbReference>
<dbReference type="InterPro" id="IPR011989">
    <property type="entry name" value="ARM-like"/>
</dbReference>
<evidence type="ECO:0000313" key="1">
    <source>
        <dbReference type="EMBL" id="CAI9284195.1"/>
    </source>
</evidence>
<evidence type="ECO:0000313" key="2">
    <source>
        <dbReference type="Proteomes" id="UP001177003"/>
    </source>
</evidence>
<gene>
    <name evidence="1" type="ORF">LSALG_LOCUS23744</name>
</gene>
<protein>
    <submittedName>
        <fullName evidence="1">Uncharacterized protein</fullName>
    </submittedName>
</protein>
<sequence>MTHICVILLWFGSTRRGFACFGIIASVMLPLKHILMITTDKNNRMLRAKLTDHISLVGMIAGKYKFKDDPFQISLLFSNLGFGPSRIRLQAASIVQILQEIGLTLSLSPSPIAKRHSPKIKYNHGKDENLRLFLQNKGR</sequence>
<name>A0AA35Z1L6_LACSI</name>
<keyword evidence="2" id="KW-1185">Reference proteome</keyword>
<dbReference type="Gene3D" id="1.25.10.10">
    <property type="entry name" value="Leucine-rich Repeat Variant"/>
    <property type="match status" value="1"/>
</dbReference>
<organism evidence="1 2">
    <name type="scientific">Lactuca saligna</name>
    <name type="common">Willowleaf lettuce</name>
    <dbReference type="NCBI Taxonomy" id="75948"/>
    <lineage>
        <taxon>Eukaryota</taxon>
        <taxon>Viridiplantae</taxon>
        <taxon>Streptophyta</taxon>
        <taxon>Embryophyta</taxon>
        <taxon>Tracheophyta</taxon>
        <taxon>Spermatophyta</taxon>
        <taxon>Magnoliopsida</taxon>
        <taxon>eudicotyledons</taxon>
        <taxon>Gunneridae</taxon>
        <taxon>Pentapetalae</taxon>
        <taxon>asterids</taxon>
        <taxon>campanulids</taxon>
        <taxon>Asterales</taxon>
        <taxon>Asteraceae</taxon>
        <taxon>Cichorioideae</taxon>
        <taxon>Cichorieae</taxon>
        <taxon>Lactucinae</taxon>
        <taxon>Lactuca</taxon>
    </lineage>
</organism>
<dbReference type="AlphaFoldDB" id="A0AA35Z1L6"/>
<dbReference type="EMBL" id="OX465081">
    <property type="protein sequence ID" value="CAI9284195.1"/>
    <property type="molecule type" value="Genomic_DNA"/>
</dbReference>
<proteinExistence type="predicted"/>
<accession>A0AA35Z1L6</accession>